<feature type="binding site" evidence="3">
    <location>
        <position position="351"/>
    </location>
    <ligand>
        <name>Mn(2+)</name>
        <dbReference type="ChEBI" id="CHEBI:29035"/>
        <label>2</label>
    </ligand>
</feature>
<dbReference type="InterPro" id="IPR017774">
    <property type="entry name" value="Bicupin_oxalate_deCO2ase/Oxase"/>
</dbReference>
<dbReference type="PANTHER" id="PTHR35848:SF9">
    <property type="entry name" value="SLL1358 PROTEIN"/>
    <property type="match status" value="1"/>
</dbReference>
<dbReference type="InterPro" id="IPR011051">
    <property type="entry name" value="RmlC_Cupin_sf"/>
</dbReference>
<dbReference type="OrthoDB" id="10263073at2759"/>
<gene>
    <name evidence="6" type="ORF">CALCODRAFT_519656</name>
</gene>
<keyword evidence="3" id="KW-0464">Manganese</keyword>
<dbReference type="AlphaFoldDB" id="A0A165E3K9"/>
<feature type="domain" description="Cupin type-1" evidence="5">
    <location>
        <begin position="299"/>
        <end position="440"/>
    </location>
</feature>
<evidence type="ECO:0000256" key="4">
    <source>
        <dbReference type="SAM" id="SignalP"/>
    </source>
</evidence>
<evidence type="ECO:0000259" key="5">
    <source>
        <dbReference type="SMART" id="SM00835"/>
    </source>
</evidence>
<dbReference type="CDD" id="cd20305">
    <property type="entry name" value="cupin_OxDC_C"/>
    <property type="match status" value="1"/>
</dbReference>
<feature type="binding site" evidence="3">
    <location>
        <position position="390"/>
    </location>
    <ligand>
        <name>Mn(2+)</name>
        <dbReference type="ChEBI" id="CHEBI:29035"/>
        <label>2</label>
    </ligand>
</feature>
<dbReference type="STRING" id="1353952.A0A165E3K9"/>
<evidence type="ECO:0000313" key="6">
    <source>
        <dbReference type="EMBL" id="KZT54025.1"/>
    </source>
</evidence>
<dbReference type="SMART" id="SM00835">
    <property type="entry name" value="Cupin_1"/>
    <property type="match status" value="2"/>
</dbReference>
<protein>
    <submittedName>
        <fullName evidence="6">Oxalate oxidase</fullName>
    </submittedName>
</protein>
<feature type="signal peptide" evidence="4">
    <location>
        <begin position="1"/>
        <end position="19"/>
    </location>
</feature>
<feature type="domain" description="Cupin type-1" evidence="5">
    <location>
        <begin position="116"/>
        <end position="261"/>
    </location>
</feature>
<keyword evidence="1 3" id="KW-0479">Metal-binding</keyword>
<keyword evidence="4" id="KW-0732">Signal</keyword>
<accession>A0A165E3K9</accession>
<dbReference type="SUPFAM" id="SSF51182">
    <property type="entry name" value="RmlC-like cupins"/>
    <property type="match status" value="1"/>
</dbReference>
<dbReference type="InParanoid" id="A0A165E3K9"/>
<feature type="binding site" evidence="3">
    <location>
        <position position="346"/>
    </location>
    <ligand>
        <name>Mn(2+)</name>
        <dbReference type="ChEBI" id="CHEBI:29035"/>
        <label>2</label>
    </ligand>
</feature>
<dbReference type="Gene3D" id="2.60.120.10">
    <property type="entry name" value="Jelly Rolls"/>
    <property type="match status" value="2"/>
</dbReference>
<sequence length="450" mass="48714">MRSLLSVALSAAFATRGLAAVIEKRLTYAEASAIVASNIAPALAAAPTGAYASDDPNDSYYELFQEETPEAIRTRVGLGPIGADILGPQNIPMEEQYPDLLAPPSTDAGSVMNSKWSFSQSKNRLQSGGFARQQTVTDMPIATTMAGVNMRLTAGSIRELHWHTAAEWSYMLAGSARITAVNADGQNYIQDIYPGDLWYFPAGVPHSIQGLNDTADGCEFLLVFDNGSFSEDSTFMVTDWLAHVPKEVLAKNFHADVSIFDHIPENALYIFPAPVPPSIEVDCELADGPLGTTPTPFSYPLSKIAATPLEGGSVKVVDTRTFPISTTISAAEVTVNPGGLRELHWHPTEPEWTFFIEGNARITSFASTAAARTFTYQAGDIAYIPPSYGHYVENIGTGPMKFLEIFNAPLYQDISLTQWLALTPPEMVSAHLQLPIDFVMSLNKTKAVVV</sequence>
<comment type="cofactor">
    <cofactor evidence="3">
        <name>Mn(2+)</name>
        <dbReference type="ChEBI" id="CHEBI:29035"/>
    </cofactor>
    <text evidence="3">Binds 2 manganese ions per subunit.</text>
</comment>
<evidence type="ECO:0000313" key="7">
    <source>
        <dbReference type="Proteomes" id="UP000076842"/>
    </source>
</evidence>
<dbReference type="Pfam" id="PF00190">
    <property type="entry name" value="Cupin_1"/>
    <property type="match status" value="2"/>
</dbReference>
<feature type="binding site" evidence="3">
    <location>
        <position position="161"/>
    </location>
    <ligand>
        <name>Mn(2+)</name>
        <dbReference type="ChEBI" id="CHEBI:29035"/>
        <label>1</label>
    </ligand>
</feature>
<evidence type="ECO:0000256" key="3">
    <source>
        <dbReference type="PIRSR" id="PIRSR617774-2"/>
    </source>
</evidence>
<feature type="binding site" evidence="3">
    <location>
        <position position="344"/>
    </location>
    <ligand>
        <name>Mn(2+)</name>
        <dbReference type="ChEBI" id="CHEBI:29035"/>
        <label>2</label>
    </ligand>
</feature>
<feature type="binding site" evidence="3">
    <location>
        <position position="163"/>
    </location>
    <ligand>
        <name>Mn(2+)</name>
        <dbReference type="ChEBI" id="CHEBI:29035"/>
        <label>1</label>
    </ligand>
</feature>
<dbReference type="NCBIfam" id="TIGR03404">
    <property type="entry name" value="bicupin_oxalic"/>
    <property type="match status" value="1"/>
</dbReference>
<evidence type="ECO:0000256" key="2">
    <source>
        <dbReference type="PIRSR" id="PIRSR617774-1"/>
    </source>
</evidence>
<reference evidence="6 7" key="1">
    <citation type="journal article" date="2016" name="Mol. Biol. Evol.">
        <title>Comparative Genomics of Early-Diverging Mushroom-Forming Fungi Provides Insights into the Origins of Lignocellulose Decay Capabilities.</title>
        <authorList>
            <person name="Nagy L.G."/>
            <person name="Riley R."/>
            <person name="Tritt A."/>
            <person name="Adam C."/>
            <person name="Daum C."/>
            <person name="Floudas D."/>
            <person name="Sun H."/>
            <person name="Yadav J.S."/>
            <person name="Pangilinan J."/>
            <person name="Larsson K.H."/>
            <person name="Matsuura K."/>
            <person name="Barry K."/>
            <person name="Labutti K."/>
            <person name="Kuo R."/>
            <person name="Ohm R.A."/>
            <person name="Bhattacharya S.S."/>
            <person name="Shirouzu T."/>
            <person name="Yoshinaga Y."/>
            <person name="Martin F.M."/>
            <person name="Grigoriev I.V."/>
            <person name="Hibbett D.S."/>
        </authorList>
    </citation>
    <scope>NUCLEOTIDE SEQUENCE [LARGE SCALE GENOMIC DNA]</scope>
    <source>
        <strain evidence="6 7">HHB12733</strain>
    </source>
</reference>
<feature type="binding site" evidence="3">
    <location>
        <position position="206"/>
    </location>
    <ligand>
        <name>Mn(2+)</name>
        <dbReference type="ChEBI" id="CHEBI:29035"/>
        <label>1</label>
    </ligand>
</feature>
<dbReference type="GO" id="GO:0046872">
    <property type="term" value="F:metal ion binding"/>
    <property type="evidence" value="ECO:0007669"/>
    <property type="project" value="UniProtKB-KW"/>
</dbReference>
<dbReference type="InterPro" id="IPR006045">
    <property type="entry name" value="Cupin_1"/>
</dbReference>
<feature type="active site" description="Proton donor" evidence="2">
    <location>
        <position position="404"/>
    </location>
</feature>
<keyword evidence="7" id="KW-1185">Reference proteome</keyword>
<evidence type="ECO:0000256" key="1">
    <source>
        <dbReference type="ARBA" id="ARBA00022723"/>
    </source>
</evidence>
<dbReference type="EMBL" id="KV424023">
    <property type="protein sequence ID" value="KZT54025.1"/>
    <property type="molecule type" value="Genomic_DNA"/>
</dbReference>
<organism evidence="6 7">
    <name type="scientific">Calocera cornea HHB12733</name>
    <dbReference type="NCBI Taxonomy" id="1353952"/>
    <lineage>
        <taxon>Eukaryota</taxon>
        <taxon>Fungi</taxon>
        <taxon>Dikarya</taxon>
        <taxon>Basidiomycota</taxon>
        <taxon>Agaricomycotina</taxon>
        <taxon>Dacrymycetes</taxon>
        <taxon>Dacrymycetales</taxon>
        <taxon>Dacrymycetaceae</taxon>
        <taxon>Calocera</taxon>
    </lineage>
</organism>
<dbReference type="PANTHER" id="PTHR35848">
    <property type="entry name" value="OXALATE-BINDING PROTEIN"/>
    <property type="match status" value="1"/>
</dbReference>
<name>A0A165E3K9_9BASI</name>
<proteinExistence type="predicted"/>
<dbReference type="Proteomes" id="UP000076842">
    <property type="component" value="Unassembled WGS sequence"/>
</dbReference>
<feature type="chain" id="PRO_5007856995" evidence="4">
    <location>
        <begin position="20"/>
        <end position="450"/>
    </location>
</feature>
<dbReference type="InterPro" id="IPR051610">
    <property type="entry name" value="GPI/OXD"/>
</dbReference>
<dbReference type="GO" id="GO:0033609">
    <property type="term" value="P:oxalate metabolic process"/>
    <property type="evidence" value="ECO:0007669"/>
    <property type="project" value="InterPro"/>
</dbReference>
<dbReference type="CDD" id="cd20304">
    <property type="entry name" value="cupin_OxDC_N"/>
    <property type="match status" value="1"/>
</dbReference>
<feature type="binding site" evidence="3">
    <location>
        <position position="167"/>
    </location>
    <ligand>
        <name>Mn(2+)</name>
        <dbReference type="ChEBI" id="CHEBI:29035"/>
        <label>1</label>
    </ligand>
</feature>
<dbReference type="InterPro" id="IPR014710">
    <property type="entry name" value="RmlC-like_jellyroll"/>
</dbReference>